<gene>
    <name evidence="1" type="primary">RvY_11566-1</name>
    <name evidence="1" type="synonym">RvY_11566.1</name>
    <name evidence="1" type="ORF">RvY_11566</name>
</gene>
<evidence type="ECO:0000313" key="2">
    <source>
        <dbReference type="Proteomes" id="UP000186922"/>
    </source>
</evidence>
<keyword evidence="2" id="KW-1185">Reference proteome</keyword>
<dbReference type="AlphaFoldDB" id="A0A1D1VGJ0"/>
<protein>
    <submittedName>
        <fullName evidence="1">Uncharacterized protein</fullName>
    </submittedName>
</protein>
<accession>A0A1D1VGJ0</accession>
<comment type="caution">
    <text evidence="1">The sequence shown here is derived from an EMBL/GenBank/DDBJ whole genome shotgun (WGS) entry which is preliminary data.</text>
</comment>
<dbReference type="EMBL" id="BDGG01000006">
    <property type="protein sequence ID" value="GAV00765.1"/>
    <property type="molecule type" value="Genomic_DNA"/>
</dbReference>
<name>A0A1D1VGJ0_RAMVA</name>
<sequence>MALRKSRKEQNVHFRHIRHSSAVQLHPLYFTLHYESTRRNGMYPKIVLFTPAWRSEYGTPKSCMATSLPRPLYDIILYHATLREAMN</sequence>
<reference evidence="1 2" key="1">
    <citation type="journal article" date="2016" name="Nat. Commun.">
        <title>Extremotolerant tardigrade genome and improved radiotolerance of human cultured cells by tardigrade-unique protein.</title>
        <authorList>
            <person name="Hashimoto T."/>
            <person name="Horikawa D.D."/>
            <person name="Saito Y."/>
            <person name="Kuwahara H."/>
            <person name="Kozuka-Hata H."/>
            <person name="Shin-I T."/>
            <person name="Minakuchi Y."/>
            <person name="Ohishi K."/>
            <person name="Motoyama A."/>
            <person name="Aizu T."/>
            <person name="Enomoto A."/>
            <person name="Kondo K."/>
            <person name="Tanaka S."/>
            <person name="Hara Y."/>
            <person name="Koshikawa S."/>
            <person name="Sagara H."/>
            <person name="Miura T."/>
            <person name="Yokobori S."/>
            <person name="Miyagawa K."/>
            <person name="Suzuki Y."/>
            <person name="Kubo T."/>
            <person name="Oyama M."/>
            <person name="Kohara Y."/>
            <person name="Fujiyama A."/>
            <person name="Arakawa K."/>
            <person name="Katayama T."/>
            <person name="Toyoda A."/>
            <person name="Kunieda T."/>
        </authorList>
    </citation>
    <scope>NUCLEOTIDE SEQUENCE [LARGE SCALE GENOMIC DNA]</scope>
    <source>
        <strain evidence="1 2">YOKOZUNA-1</strain>
    </source>
</reference>
<dbReference type="Proteomes" id="UP000186922">
    <property type="component" value="Unassembled WGS sequence"/>
</dbReference>
<evidence type="ECO:0000313" key="1">
    <source>
        <dbReference type="EMBL" id="GAV00765.1"/>
    </source>
</evidence>
<proteinExistence type="predicted"/>
<organism evidence="1 2">
    <name type="scientific">Ramazzottius varieornatus</name>
    <name type="common">Water bear</name>
    <name type="synonym">Tardigrade</name>
    <dbReference type="NCBI Taxonomy" id="947166"/>
    <lineage>
        <taxon>Eukaryota</taxon>
        <taxon>Metazoa</taxon>
        <taxon>Ecdysozoa</taxon>
        <taxon>Tardigrada</taxon>
        <taxon>Eutardigrada</taxon>
        <taxon>Parachela</taxon>
        <taxon>Hypsibioidea</taxon>
        <taxon>Ramazzottiidae</taxon>
        <taxon>Ramazzottius</taxon>
    </lineage>
</organism>